<evidence type="ECO:0000256" key="1">
    <source>
        <dbReference type="SAM" id="MobiDB-lite"/>
    </source>
</evidence>
<dbReference type="SUPFAM" id="SSF103647">
    <property type="entry name" value="TSP type-3 repeat"/>
    <property type="match status" value="1"/>
</dbReference>
<dbReference type="HOGENOM" id="CLU_139747_0_0_4"/>
<feature type="compositionally biased region" description="Basic residues" evidence="1">
    <location>
        <begin position="120"/>
        <end position="136"/>
    </location>
</feature>
<feature type="chain" id="PRO_5003926483" description="YXWGXW repeat (2 copies)" evidence="2">
    <location>
        <begin position="26"/>
        <end position="173"/>
    </location>
</feature>
<comment type="caution">
    <text evidence="3">The sequence shown here is derived from an EMBL/GenBank/DDBJ whole genome shotgun (WGS) entry which is preliminary data.</text>
</comment>
<evidence type="ECO:0000256" key="2">
    <source>
        <dbReference type="SAM" id="SignalP"/>
    </source>
</evidence>
<dbReference type="AlphaFoldDB" id="K9DNL0"/>
<organism evidence="3 4">
    <name type="scientific">Massilia timonae CCUG 45783</name>
    <dbReference type="NCBI Taxonomy" id="883126"/>
    <lineage>
        <taxon>Bacteria</taxon>
        <taxon>Pseudomonadati</taxon>
        <taxon>Pseudomonadota</taxon>
        <taxon>Betaproteobacteria</taxon>
        <taxon>Burkholderiales</taxon>
        <taxon>Oxalobacteraceae</taxon>
        <taxon>Telluria group</taxon>
        <taxon>Massilia</taxon>
    </lineage>
</organism>
<feature type="region of interest" description="Disordered" evidence="1">
    <location>
        <begin position="102"/>
        <end position="173"/>
    </location>
</feature>
<dbReference type="Proteomes" id="UP000009874">
    <property type="component" value="Unassembled WGS sequence"/>
</dbReference>
<gene>
    <name evidence="3" type="ORF">HMPREF9710_04367</name>
</gene>
<protein>
    <recommendedName>
        <fullName evidence="5">YXWGXW repeat (2 copies)</fullName>
    </recommendedName>
</protein>
<evidence type="ECO:0000313" key="4">
    <source>
        <dbReference type="Proteomes" id="UP000009874"/>
    </source>
</evidence>
<dbReference type="RefSeq" id="WP_005670030.1">
    <property type="nucleotide sequence ID" value="NZ_JH992925.1"/>
</dbReference>
<dbReference type="OrthoDB" id="121499at2"/>
<proteinExistence type="predicted"/>
<reference evidence="3 4" key="1">
    <citation type="submission" date="2012-09" db="EMBL/GenBank/DDBJ databases">
        <title>The Genome Sequence of Massilia timonae CCUG 45783.</title>
        <authorList>
            <consortium name="The Broad Institute Genome Sequencing Platform"/>
            <person name="Earl A."/>
            <person name="Ward D."/>
            <person name="Feldgarden M."/>
            <person name="Gevers D."/>
            <person name="Huys G."/>
            <person name="Walker B."/>
            <person name="Young S.K."/>
            <person name="Zeng Q."/>
            <person name="Gargeya S."/>
            <person name="Fitzgerald M."/>
            <person name="Haas B."/>
            <person name="Abouelleil A."/>
            <person name="Alvarado L."/>
            <person name="Arachchi H.M."/>
            <person name="Berlin A.M."/>
            <person name="Chapman S.B."/>
            <person name="Goldberg J."/>
            <person name="Griggs A."/>
            <person name="Gujja S."/>
            <person name="Hansen M."/>
            <person name="Howarth C."/>
            <person name="Imamovic A."/>
            <person name="Larimer J."/>
            <person name="McCowen C."/>
            <person name="Montmayeur A."/>
            <person name="Murphy C."/>
            <person name="Neiman D."/>
            <person name="Pearson M."/>
            <person name="Priest M."/>
            <person name="Roberts A."/>
            <person name="Saif S."/>
            <person name="Shea T."/>
            <person name="Sisk P."/>
            <person name="Sykes S."/>
            <person name="Wortman J."/>
            <person name="Nusbaum C."/>
            <person name="Birren B."/>
        </authorList>
    </citation>
    <scope>NUCLEOTIDE SEQUENCE [LARGE SCALE GENOMIC DNA]</scope>
    <source>
        <strain evidence="3 4">CCUG 45783</strain>
    </source>
</reference>
<dbReference type="EMBL" id="AGZI01000054">
    <property type="protein sequence ID" value="EKU80377.1"/>
    <property type="molecule type" value="Genomic_DNA"/>
</dbReference>
<accession>K9DNL0</accession>
<dbReference type="STRING" id="47229.LO55_4492"/>
<feature type="signal peptide" evidence="2">
    <location>
        <begin position="1"/>
        <end position="25"/>
    </location>
</feature>
<sequence>MKSPILIAALVAIGAAAFTPQASHAQPHISVVINTAPPAPIYEVVPAPRRGYVWAPGYWEWRAHRHHWVGGHYVAARPGYVYAPPSWHHRGGRWVMEPSRWNRGPAHHYGPPPGHYRDHRDRHHYKHDKHDKHDRHHGRDRDRDGIRDRHDRDRDGDGVRNRHDRRPDNPHRY</sequence>
<dbReference type="Pfam" id="PF12779">
    <property type="entry name" value="WXXGXW"/>
    <property type="match status" value="1"/>
</dbReference>
<dbReference type="PATRIC" id="fig|883126.3.peg.4407"/>
<evidence type="ECO:0000313" key="3">
    <source>
        <dbReference type="EMBL" id="EKU80377.1"/>
    </source>
</evidence>
<dbReference type="InterPro" id="IPR028974">
    <property type="entry name" value="TSP_type-3_rpt"/>
</dbReference>
<keyword evidence="2" id="KW-0732">Signal</keyword>
<feature type="compositionally biased region" description="Basic and acidic residues" evidence="1">
    <location>
        <begin position="137"/>
        <end position="173"/>
    </location>
</feature>
<keyword evidence="4" id="KW-1185">Reference proteome</keyword>
<dbReference type="eggNOG" id="ENOG5032XPX">
    <property type="taxonomic scope" value="Bacteria"/>
</dbReference>
<dbReference type="InterPro" id="IPR024447">
    <property type="entry name" value="YXWGXW_rpt"/>
</dbReference>
<evidence type="ECO:0008006" key="5">
    <source>
        <dbReference type="Google" id="ProtNLM"/>
    </source>
</evidence>
<dbReference type="GO" id="GO:0005509">
    <property type="term" value="F:calcium ion binding"/>
    <property type="evidence" value="ECO:0007669"/>
    <property type="project" value="InterPro"/>
</dbReference>
<name>K9DNL0_9BURK</name>